<protein>
    <submittedName>
        <fullName evidence="1">Uncharacterized protein</fullName>
    </submittedName>
</protein>
<dbReference type="AlphaFoldDB" id="A0A0F9Q758"/>
<accession>A0A0F9Q758</accession>
<organism evidence="1">
    <name type="scientific">marine sediment metagenome</name>
    <dbReference type="NCBI Taxonomy" id="412755"/>
    <lineage>
        <taxon>unclassified sequences</taxon>
        <taxon>metagenomes</taxon>
        <taxon>ecological metagenomes</taxon>
    </lineage>
</organism>
<gene>
    <name evidence="1" type="ORF">LCGC14_0739370</name>
</gene>
<sequence length="123" mass="14028">MKVYGFRIGDVGLEFSSREDREKALLTYSRSTTISIKTTGVRYQEDSVPFGTYERDSKEVLVNCHVCSGVFSSETCSSRTYPHKNSWEKTYDEVINHICDGCLTAKSKEHELFKAAILLQKDE</sequence>
<dbReference type="EMBL" id="LAZR01001741">
    <property type="protein sequence ID" value="KKN39825.1"/>
    <property type="molecule type" value="Genomic_DNA"/>
</dbReference>
<evidence type="ECO:0000313" key="1">
    <source>
        <dbReference type="EMBL" id="KKN39825.1"/>
    </source>
</evidence>
<comment type="caution">
    <text evidence="1">The sequence shown here is derived from an EMBL/GenBank/DDBJ whole genome shotgun (WGS) entry which is preliminary data.</text>
</comment>
<name>A0A0F9Q758_9ZZZZ</name>
<proteinExistence type="predicted"/>
<reference evidence="1" key="1">
    <citation type="journal article" date="2015" name="Nature">
        <title>Complex archaea that bridge the gap between prokaryotes and eukaryotes.</title>
        <authorList>
            <person name="Spang A."/>
            <person name="Saw J.H."/>
            <person name="Jorgensen S.L."/>
            <person name="Zaremba-Niedzwiedzka K."/>
            <person name="Martijn J."/>
            <person name="Lind A.E."/>
            <person name="van Eijk R."/>
            <person name="Schleper C."/>
            <person name="Guy L."/>
            <person name="Ettema T.J."/>
        </authorList>
    </citation>
    <scope>NUCLEOTIDE SEQUENCE</scope>
</reference>